<evidence type="ECO:0000256" key="1">
    <source>
        <dbReference type="SAM" id="MobiDB-lite"/>
    </source>
</evidence>
<proteinExistence type="predicted"/>
<comment type="caution">
    <text evidence="3">The sequence shown here is derived from an EMBL/GenBank/DDBJ whole genome shotgun (WGS) entry which is preliminary data.</text>
</comment>
<reference evidence="3 4" key="1">
    <citation type="submission" date="2021-07" db="EMBL/GenBank/DDBJ databases">
        <title>Actinomadura sp. PM05-2 isolated from lichen.</title>
        <authorList>
            <person name="Somphong A."/>
            <person name="Phongsopitanun W."/>
            <person name="Tanasupawat S."/>
            <person name="Peongsungnone V."/>
        </authorList>
    </citation>
    <scope>NUCLEOTIDE SEQUENCE [LARGE SCALE GENOMIC DNA]</scope>
    <source>
        <strain evidence="3 4">PM05-2</strain>
    </source>
</reference>
<sequence length="347" mass="36939">MADDSQPVFDEDFVKGAAYTEPSAAERARRPGRRERLRARRAALRARRAVRAGARRTGPDPVRAGRRAVVQVIAGLLVLLLLSVGLWWMNRPKASSAPPGAAKPPSAVVPPLPSTDPRDPFAASPAADYASGAAGIALPPPAAAAGMSAAQVKEGLDRVRLMMIAANLDEATVFRGDSSSFRKTLEPAQLAQMKKDLDDPRRAGAAAWVTTFAPGSAEQTVRTVKVHGTGSAAAAERDGRKGLMVKTDHNFVYAVHPPARPDAVQRVVQRWTSDYFVYAEGGEVHVWITKAVHYSAPVRCDVKDGLVHPQYSKTSPGAGPGGANQHDPYDLSRPIAPSDVCGRVAQV</sequence>
<dbReference type="Proteomes" id="UP000774570">
    <property type="component" value="Unassembled WGS sequence"/>
</dbReference>
<feature type="compositionally biased region" description="Low complexity" evidence="1">
    <location>
        <begin position="94"/>
        <end position="106"/>
    </location>
</feature>
<keyword evidence="2" id="KW-0472">Membrane</keyword>
<gene>
    <name evidence="3" type="ORF">K1Y72_18240</name>
</gene>
<feature type="transmembrane region" description="Helical" evidence="2">
    <location>
        <begin position="68"/>
        <end position="89"/>
    </location>
</feature>
<name>A0ABS7FY02_9ACTN</name>
<accession>A0ABS7FY02</accession>
<keyword evidence="2" id="KW-1133">Transmembrane helix</keyword>
<keyword evidence="4" id="KW-1185">Reference proteome</keyword>
<evidence type="ECO:0000313" key="3">
    <source>
        <dbReference type="EMBL" id="MBW8484328.1"/>
    </source>
</evidence>
<dbReference type="RefSeq" id="WP_220167566.1">
    <property type="nucleotide sequence ID" value="NZ_JAIBOA010000011.1"/>
</dbReference>
<evidence type="ECO:0000256" key="2">
    <source>
        <dbReference type="SAM" id="Phobius"/>
    </source>
</evidence>
<protein>
    <submittedName>
        <fullName evidence="3">Uncharacterized protein</fullName>
    </submittedName>
</protein>
<dbReference type="EMBL" id="JAIBOA010000011">
    <property type="protein sequence ID" value="MBW8484328.1"/>
    <property type="molecule type" value="Genomic_DNA"/>
</dbReference>
<evidence type="ECO:0000313" key="4">
    <source>
        <dbReference type="Proteomes" id="UP000774570"/>
    </source>
</evidence>
<keyword evidence="2" id="KW-0812">Transmembrane</keyword>
<feature type="region of interest" description="Disordered" evidence="1">
    <location>
        <begin position="94"/>
        <end position="125"/>
    </location>
</feature>
<organism evidence="3 4">
    <name type="scientific">Actinomadura parmotrematis</name>
    <dbReference type="NCBI Taxonomy" id="2864039"/>
    <lineage>
        <taxon>Bacteria</taxon>
        <taxon>Bacillati</taxon>
        <taxon>Actinomycetota</taxon>
        <taxon>Actinomycetes</taxon>
        <taxon>Streptosporangiales</taxon>
        <taxon>Thermomonosporaceae</taxon>
        <taxon>Actinomadura</taxon>
    </lineage>
</organism>
<feature type="region of interest" description="Disordered" evidence="1">
    <location>
        <begin position="16"/>
        <end position="38"/>
    </location>
</feature>